<dbReference type="KEGG" id="barh:WN72_29190"/>
<gene>
    <name evidence="6" type="ORF">WN72_29190</name>
</gene>
<evidence type="ECO:0000256" key="4">
    <source>
        <dbReference type="SAM" id="SignalP"/>
    </source>
</evidence>
<proteinExistence type="inferred from homology"/>
<reference evidence="6 7" key="1">
    <citation type="submission" date="2018-06" db="EMBL/GenBank/DDBJ databases">
        <title>Comparative genomics of Bradyrhizobium nodulating Arachidis hypogaea.</title>
        <authorList>
            <person name="Li Y."/>
        </authorList>
    </citation>
    <scope>NUCLEOTIDE SEQUENCE [LARGE SCALE GENOMIC DNA]</scope>
    <source>
        <strain evidence="6 7">CCBAU 051107</strain>
    </source>
</reference>
<dbReference type="Gene3D" id="1.10.530.10">
    <property type="match status" value="1"/>
</dbReference>
<protein>
    <submittedName>
        <fullName evidence="6">Lytic transglycosylase domain-containing protein</fullName>
    </submittedName>
</protein>
<feature type="signal peptide" evidence="4">
    <location>
        <begin position="1"/>
        <end position="35"/>
    </location>
</feature>
<evidence type="ECO:0000313" key="7">
    <source>
        <dbReference type="Proteomes" id="UP000594015"/>
    </source>
</evidence>
<keyword evidence="4" id="KW-0732">Signal</keyword>
<dbReference type="AlphaFoldDB" id="A0AAE7NXH9"/>
<name>A0AAE7NXH9_9BRAD</name>
<feature type="region of interest" description="Disordered" evidence="3">
    <location>
        <begin position="36"/>
        <end position="57"/>
    </location>
</feature>
<comment type="similarity">
    <text evidence="1">Belongs to the transglycosylase Slt family.</text>
</comment>
<feature type="domain" description="Transglycosylase SLT" evidence="5">
    <location>
        <begin position="116"/>
        <end position="215"/>
    </location>
</feature>
<feature type="chain" id="PRO_5042010153" evidence="4">
    <location>
        <begin position="36"/>
        <end position="294"/>
    </location>
</feature>
<dbReference type="EMBL" id="CP030050">
    <property type="protein sequence ID" value="QOZ73632.1"/>
    <property type="molecule type" value="Genomic_DNA"/>
</dbReference>
<dbReference type="InterPro" id="IPR023346">
    <property type="entry name" value="Lysozyme-like_dom_sf"/>
</dbReference>
<evidence type="ECO:0000256" key="3">
    <source>
        <dbReference type="SAM" id="MobiDB-lite"/>
    </source>
</evidence>
<dbReference type="PANTHER" id="PTHR37423:SF2">
    <property type="entry name" value="MEMBRANE-BOUND LYTIC MUREIN TRANSGLYCOSYLASE C"/>
    <property type="match status" value="1"/>
</dbReference>
<sequence>MSKPSPRATSIGATCRLWSSAALCLLIALNGQARAEDDESGGKQEISEVTASPTETDESVLEPLVLEPFAPRPLTAADFPPANPLLAGSTYANSTYRTSALFGRDWRAGRAQYRQLIERESLAFGLPPALVDAVMAVESRYNTAVVGMDGEVGLMQVMLPTARMMGFTGTSAELATPDVNVHYGVRYLAGAWRLAHGDLCTATMKYRAGHGETRFSFLSVEYCTRVRAHLTANGVPVTGSVPQPTFGRSPALGRAPAGAATRGRVLSGTGAINFAELNTRLRSAAERKSPSDLR</sequence>
<comment type="similarity">
    <text evidence="2">Belongs to the virb1 family.</text>
</comment>
<accession>A0AAE7NXH9</accession>
<dbReference type="InterPro" id="IPR008258">
    <property type="entry name" value="Transglycosylase_SLT_dom_1"/>
</dbReference>
<evidence type="ECO:0000256" key="1">
    <source>
        <dbReference type="ARBA" id="ARBA00007734"/>
    </source>
</evidence>
<dbReference type="Proteomes" id="UP000594015">
    <property type="component" value="Chromosome"/>
</dbReference>
<organism evidence="6 7">
    <name type="scientific">Bradyrhizobium arachidis</name>
    <dbReference type="NCBI Taxonomy" id="858423"/>
    <lineage>
        <taxon>Bacteria</taxon>
        <taxon>Pseudomonadati</taxon>
        <taxon>Pseudomonadota</taxon>
        <taxon>Alphaproteobacteria</taxon>
        <taxon>Hyphomicrobiales</taxon>
        <taxon>Nitrobacteraceae</taxon>
        <taxon>Bradyrhizobium</taxon>
    </lineage>
</organism>
<dbReference type="Pfam" id="PF01464">
    <property type="entry name" value="SLT"/>
    <property type="match status" value="1"/>
</dbReference>
<dbReference type="PANTHER" id="PTHR37423">
    <property type="entry name" value="SOLUBLE LYTIC MUREIN TRANSGLYCOSYLASE-RELATED"/>
    <property type="match status" value="1"/>
</dbReference>
<evidence type="ECO:0000313" key="6">
    <source>
        <dbReference type="EMBL" id="QOZ73632.1"/>
    </source>
</evidence>
<dbReference type="SUPFAM" id="SSF53955">
    <property type="entry name" value="Lysozyme-like"/>
    <property type="match status" value="1"/>
</dbReference>
<evidence type="ECO:0000256" key="2">
    <source>
        <dbReference type="ARBA" id="ARBA00009387"/>
    </source>
</evidence>
<evidence type="ECO:0000259" key="5">
    <source>
        <dbReference type="Pfam" id="PF01464"/>
    </source>
</evidence>